<reference evidence="1 2" key="1">
    <citation type="submission" date="2020-12" db="EMBL/GenBank/DDBJ databases">
        <title>FDA dAtabase for Regulatory Grade micrObial Sequences (FDA-ARGOS): Supporting development and validation of Infectious Disease Dx tests.</title>
        <authorList>
            <person name="Minogue T."/>
            <person name="Wolcott M."/>
            <person name="Wasieloski L."/>
            <person name="Aguilar W."/>
            <person name="Moore D."/>
            <person name="Jaissle J."/>
            <person name="Tallon L."/>
            <person name="Sadzewicz L."/>
            <person name="Zhao X."/>
            <person name="Boylan J."/>
            <person name="Ott S."/>
            <person name="Bowen H."/>
            <person name="Vavikolanu K."/>
            <person name="Mehta A."/>
            <person name="Aluvathingal J."/>
            <person name="Nadendla S."/>
            <person name="Yan Y."/>
            <person name="Sichtig H."/>
        </authorList>
    </citation>
    <scope>NUCLEOTIDE SEQUENCE [LARGE SCALE GENOMIC DNA]</scope>
    <source>
        <strain evidence="1 2">FDAARGOS_949</strain>
    </source>
</reference>
<dbReference type="EMBL" id="CP065601">
    <property type="protein sequence ID" value="QPQ94459.1"/>
    <property type="molecule type" value="Genomic_DNA"/>
</dbReference>
<dbReference type="GeneID" id="45698316"/>
<proteinExistence type="predicted"/>
<sequence>MDAVFQSTSQALHVSFLVMAQPVREKNTFRLALIQIMEMQPTLTARQRIWLNQLIGDVVESTVNFAGLGMDDVRAQCAVVVSAVRTKLPDIERWAVLARYGQLGDERTPEGTKRFFFLRERAEAIRSLSGWLAPSFDGISTLALDCMLARRYANHARVEISFRDLAKSFGANHMTYKRAFDKIEARIREVENRAAGILTPYFEATGLIGQQQSHA</sequence>
<protein>
    <submittedName>
        <fullName evidence="1">Uncharacterized protein</fullName>
    </submittedName>
</protein>
<evidence type="ECO:0000313" key="1">
    <source>
        <dbReference type="EMBL" id="QPQ94459.1"/>
    </source>
</evidence>
<organism evidence="1 2">
    <name type="scientific">Burkholderia glumae</name>
    <name type="common">Pseudomonas glumae</name>
    <dbReference type="NCBI Taxonomy" id="337"/>
    <lineage>
        <taxon>Bacteria</taxon>
        <taxon>Pseudomonadati</taxon>
        <taxon>Pseudomonadota</taxon>
        <taxon>Betaproteobacteria</taxon>
        <taxon>Burkholderiales</taxon>
        <taxon>Burkholderiaceae</taxon>
        <taxon>Burkholderia</taxon>
    </lineage>
</organism>
<gene>
    <name evidence="1" type="ORF">I6H06_13085</name>
</gene>
<dbReference type="Proteomes" id="UP000594892">
    <property type="component" value="Chromosome 2"/>
</dbReference>
<dbReference type="RefSeq" id="WP_015876042.1">
    <property type="nucleotide sequence ID" value="NZ_CP033641.1"/>
</dbReference>
<dbReference type="AlphaFoldDB" id="A0AAP9Y5Z4"/>
<name>A0AAP9Y5Z4_BURGL</name>
<evidence type="ECO:0000313" key="2">
    <source>
        <dbReference type="Proteomes" id="UP000594892"/>
    </source>
</evidence>
<accession>A0AAP9Y5Z4</accession>